<proteinExistence type="predicted"/>
<dbReference type="Gramene" id="rna31543">
    <property type="protein sequence ID" value="RHN56182.1"/>
    <property type="gene ID" value="gene31543"/>
</dbReference>
<accession>A0A396HS62</accession>
<name>A0A396HS62_MEDTR</name>
<dbReference type="AlphaFoldDB" id="A0A396HS62"/>
<dbReference type="EMBL" id="PSQE01000005">
    <property type="protein sequence ID" value="RHN56182.1"/>
    <property type="molecule type" value="Genomic_DNA"/>
</dbReference>
<organism evidence="1">
    <name type="scientific">Medicago truncatula</name>
    <name type="common">Barrel medic</name>
    <name type="synonym">Medicago tribuloides</name>
    <dbReference type="NCBI Taxonomy" id="3880"/>
    <lineage>
        <taxon>Eukaryota</taxon>
        <taxon>Viridiplantae</taxon>
        <taxon>Streptophyta</taxon>
        <taxon>Embryophyta</taxon>
        <taxon>Tracheophyta</taxon>
        <taxon>Spermatophyta</taxon>
        <taxon>Magnoliopsida</taxon>
        <taxon>eudicotyledons</taxon>
        <taxon>Gunneridae</taxon>
        <taxon>Pentapetalae</taxon>
        <taxon>rosids</taxon>
        <taxon>fabids</taxon>
        <taxon>Fabales</taxon>
        <taxon>Fabaceae</taxon>
        <taxon>Papilionoideae</taxon>
        <taxon>50 kb inversion clade</taxon>
        <taxon>NPAAA clade</taxon>
        <taxon>Hologalegina</taxon>
        <taxon>IRL clade</taxon>
        <taxon>Trifolieae</taxon>
        <taxon>Medicago</taxon>
    </lineage>
</organism>
<gene>
    <name evidence="1" type="ORF">MtrunA17_Chr5g0426691</name>
</gene>
<sequence length="58" mass="6357">MEEKVSTSLPQVESVTVLLPLLPVRFVLLLAPVRPLLSGSPIPLFSDHFERSSKQLSG</sequence>
<evidence type="ECO:0000313" key="1">
    <source>
        <dbReference type="EMBL" id="RHN56182.1"/>
    </source>
</evidence>
<protein>
    <submittedName>
        <fullName evidence="1">Uncharacterized protein</fullName>
    </submittedName>
</protein>
<reference evidence="1" key="1">
    <citation type="journal article" date="2018" name="Nat. Plants">
        <title>Whole-genome landscape of Medicago truncatula symbiotic genes.</title>
        <authorList>
            <person name="Pecrix Y."/>
            <person name="Gamas P."/>
            <person name="Carrere S."/>
        </authorList>
    </citation>
    <scope>NUCLEOTIDE SEQUENCE</scope>
    <source>
        <tissue evidence="1">Leaves</tissue>
    </source>
</reference>
<dbReference type="Proteomes" id="UP000265566">
    <property type="component" value="Chromosome 5"/>
</dbReference>
<comment type="caution">
    <text evidence="1">The sequence shown here is derived from an EMBL/GenBank/DDBJ whole genome shotgun (WGS) entry which is preliminary data.</text>
</comment>